<dbReference type="InterPro" id="IPR021888">
    <property type="entry name" value="DUF3499"/>
</dbReference>
<accession>A0A239VHT2</accession>
<evidence type="ECO:0000313" key="2">
    <source>
        <dbReference type="EMBL" id="SNV21652.1"/>
    </source>
</evidence>
<dbReference type="Pfam" id="PF12005">
    <property type="entry name" value="DUF3499"/>
    <property type="match status" value="1"/>
</dbReference>
<name>A0A239VHT2_9MICO</name>
<protein>
    <submittedName>
        <fullName evidence="2">Protein of uncharacterized function (DUF3499)</fullName>
    </submittedName>
</protein>
<keyword evidence="3" id="KW-1185">Reference proteome</keyword>
<evidence type="ECO:0000256" key="1">
    <source>
        <dbReference type="SAM" id="MobiDB-lite"/>
    </source>
</evidence>
<dbReference type="EMBL" id="LT906453">
    <property type="protein sequence ID" value="SNV21652.1"/>
    <property type="molecule type" value="Genomic_DNA"/>
</dbReference>
<dbReference type="STRING" id="1121387.GCA_000429885_02007"/>
<reference evidence="2 3" key="1">
    <citation type="submission" date="2017-06" db="EMBL/GenBank/DDBJ databases">
        <authorList>
            <consortium name="Pathogen Informatics"/>
        </authorList>
    </citation>
    <scope>NUCLEOTIDE SEQUENCE [LARGE SCALE GENOMIC DNA]</scope>
    <source>
        <strain evidence="2 3">NCTC13039</strain>
    </source>
</reference>
<organism evidence="2 3">
    <name type="scientific">Dermatophilus congolensis</name>
    <dbReference type="NCBI Taxonomy" id="1863"/>
    <lineage>
        <taxon>Bacteria</taxon>
        <taxon>Bacillati</taxon>
        <taxon>Actinomycetota</taxon>
        <taxon>Actinomycetes</taxon>
        <taxon>Micrococcales</taxon>
        <taxon>Dermatophilaceae</taxon>
        <taxon>Dermatophilus</taxon>
    </lineage>
</organism>
<sequence>MVSVVGCLRGFKVEIVPSMRRCTRTACGRRAVATLTYNYADSTAVLGALSTYAEPHSYDLCPKHAERLTAPQGWEVVRLIDDFESLPDPTDDLTAVADAVRDADVWEQATRHAAQEERALSRYGRSRRDVAVGGEPLTSRTPRLRVLRDSDVPDSGR</sequence>
<dbReference type="Proteomes" id="UP000242637">
    <property type="component" value="Chromosome 1"/>
</dbReference>
<feature type="compositionally biased region" description="Basic and acidic residues" evidence="1">
    <location>
        <begin position="118"/>
        <end position="130"/>
    </location>
</feature>
<proteinExistence type="predicted"/>
<dbReference type="AlphaFoldDB" id="A0A239VHT2"/>
<feature type="region of interest" description="Disordered" evidence="1">
    <location>
        <begin position="118"/>
        <end position="157"/>
    </location>
</feature>
<feature type="compositionally biased region" description="Basic and acidic residues" evidence="1">
    <location>
        <begin position="146"/>
        <end position="157"/>
    </location>
</feature>
<dbReference type="KEGG" id="dco:SAMEA4475696_1304"/>
<evidence type="ECO:0000313" key="3">
    <source>
        <dbReference type="Proteomes" id="UP000242637"/>
    </source>
</evidence>
<gene>
    <name evidence="2" type="ORF">SAMEA4475696_01304</name>
</gene>